<evidence type="ECO:0000256" key="3">
    <source>
        <dbReference type="ARBA" id="ARBA00022801"/>
    </source>
</evidence>
<sequence length="630" mass="65966">MHSSRPVRVFRRRRLRALGLLAATAVAASAAVAAVGTGAAQAGSNEDCTPVKLMVVPGTWETSSTADPNAPAGMLQPVMDRLERQYPGKVSSYVVTYSATAFDKGMTYNDSKATGMKGARAALDRLAGKCPGTRFAIVGYSQGADIAGTLAYDIGRGAGPIRPDQYLAGGLVADPGQGTKGAVDLGATQPGTLGIAGPRAGGYRAVSGRVATVCVRGDMYCALPQKDKYLVVIGKVLSQIGVDHALQSVEGREAVTTDLKAGNGKDVDLSYLPAGLQKLVKQTKRGTLTNGQLTALAKEIDNLVPLVRQMQDLERFVGNPLIVNALLNTPRGSQTYIAGQVLQAMNDTDFVGLAKDLSTGLKAADKKDLDSLISLGLRVAKKVAPLAGVPADQLARATTVVEGLRPVAVLAQASNVIHGVLGVDYRGIANAIAMVPTLVASGDVKGLYKVLTTVEDKLMPLAKTANRVDFAPVAALLRMFPQGSNERTVGDALSLLDRVDWVRTTKDLRKLQDGLAKFNPSHPPKVDPNAPRKSLTDIFGVNVLAMVPTISDLASHGLSVAGIDLPRGTINQLLTTDLTPKQVISEGIQAAVFYGSKAHTSYGSATVDHTGRPALTVLSDWLAARVGETV</sequence>
<comment type="similarity">
    <text evidence="1">Belongs to the cutinase family.</text>
</comment>
<evidence type="ECO:0000256" key="1">
    <source>
        <dbReference type="ARBA" id="ARBA00007534"/>
    </source>
</evidence>
<organism evidence="6 7">
    <name type="scientific">Actinocatenispora rupis</name>
    <dbReference type="NCBI Taxonomy" id="519421"/>
    <lineage>
        <taxon>Bacteria</taxon>
        <taxon>Bacillati</taxon>
        <taxon>Actinomycetota</taxon>
        <taxon>Actinomycetes</taxon>
        <taxon>Micromonosporales</taxon>
        <taxon>Micromonosporaceae</taxon>
        <taxon>Actinocatenispora</taxon>
    </lineage>
</organism>
<dbReference type="GO" id="GO:0052689">
    <property type="term" value="F:carboxylic ester hydrolase activity"/>
    <property type="evidence" value="ECO:0007669"/>
    <property type="project" value="UniProtKB-KW"/>
</dbReference>
<evidence type="ECO:0008006" key="8">
    <source>
        <dbReference type="Google" id="ProtNLM"/>
    </source>
</evidence>
<keyword evidence="2" id="KW-0719">Serine esterase</keyword>
<feature type="chain" id="PRO_5039620770" description="Cutinase" evidence="5">
    <location>
        <begin position="34"/>
        <end position="630"/>
    </location>
</feature>
<comment type="caution">
    <text evidence="6">The sequence shown here is derived from an EMBL/GenBank/DDBJ whole genome shotgun (WGS) entry which is preliminary data.</text>
</comment>
<keyword evidence="7" id="KW-1185">Reference proteome</keyword>
<dbReference type="SUPFAM" id="SSF53474">
    <property type="entry name" value="alpha/beta-Hydrolases"/>
    <property type="match status" value="1"/>
</dbReference>
<dbReference type="Gene3D" id="3.40.50.1820">
    <property type="entry name" value="alpha/beta hydrolase"/>
    <property type="match status" value="1"/>
</dbReference>
<dbReference type="InterPro" id="IPR000675">
    <property type="entry name" value="Cutinase/axe"/>
</dbReference>
<accession>A0A8J3J3V9</accession>
<evidence type="ECO:0000313" key="7">
    <source>
        <dbReference type="Proteomes" id="UP000612808"/>
    </source>
</evidence>
<dbReference type="PANTHER" id="PTHR33630">
    <property type="entry name" value="CUTINASE RV1984C-RELATED-RELATED"/>
    <property type="match status" value="1"/>
</dbReference>
<reference evidence="6" key="1">
    <citation type="submission" date="2021-01" db="EMBL/GenBank/DDBJ databases">
        <title>Whole genome shotgun sequence of Actinocatenispora rupis NBRC 107355.</title>
        <authorList>
            <person name="Komaki H."/>
            <person name="Tamura T."/>
        </authorList>
    </citation>
    <scope>NUCLEOTIDE SEQUENCE</scope>
    <source>
        <strain evidence="6">NBRC 107355</strain>
    </source>
</reference>
<evidence type="ECO:0000256" key="5">
    <source>
        <dbReference type="SAM" id="SignalP"/>
    </source>
</evidence>
<dbReference type="Pfam" id="PF01083">
    <property type="entry name" value="Cutinase"/>
    <property type="match status" value="1"/>
</dbReference>
<keyword evidence="5" id="KW-0732">Signal</keyword>
<dbReference type="Proteomes" id="UP000612808">
    <property type="component" value="Unassembled WGS sequence"/>
</dbReference>
<gene>
    <name evidence="6" type="ORF">Aru02nite_50790</name>
</gene>
<dbReference type="AlphaFoldDB" id="A0A8J3J3V9"/>
<dbReference type="PROSITE" id="PS51318">
    <property type="entry name" value="TAT"/>
    <property type="match status" value="1"/>
</dbReference>
<dbReference type="EMBL" id="BOMB01000029">
    <property type="protein sequence ID" value="GID14190.1"/>
    <property type="molecule type" value="Genomic_DNA"/>
</dbReference>
<name>A0A8J3J3V9_9ACTN</name>
<keyword evidence="3" id="KW-0378">Hydrolase</keyword>
<proteinExistence type="inferred from homology"/>
<evidence type="ECO:0000313" key="6">
    <source>
        <dbReference type="EMBL" id="GID14190.1"/>
    </source>
</evidence>
<dbReference type="SMART" id="SM01110">
    <property type="entry name" value="Cutinase"/>
    <property type="match status" value="1"/>
</dbReference>
<evidence type="ECO:0000256" key="4">
    <source>
        <dbReference type="ARBA" id="ARBA00023157"/>
    </source>
</evidence>
<dbReference type="PANTHER" id="PTHR33630:SF9">
    <property type="entry name" value="CUTINASE 4"/>
    <property type="match status" value="1"/>
</dbReference>
<dbReference type="RefSeq" id="WP_203661914.1">
    <property type="nucleotide sequence ID" value="NZ_BAAAZM010000001.1"/>
</dbReference>
<protein>
    <recommendedName>
        <fullName evidence="8">Cutinase</fullName>
    </recommendedName>
</protein>
<evidence type="ECO:0000256" key="2">
    <source>
        <dbReference type="ARBA" id="ARBA00022487"/>
    </source>
</evidence>
<dbReference type="InterPro" id="IPR029058">
    <property type="entry name" value="AB_hydrolase_fold"/>
</dbReference>
<dbReference type="InterPro" id="IPR006311">
    <property type="entry name" value="TAT_signal"/>
</dbReference>
<keyword evidence="4" id="KW-1015">Disulfide bond</keyword>
<feature type="signal peptide" evidence="5">
    <location>
        <begin position="1"/>
        <end position="33"/>
    </location>
</feature>